<proteinExistence type="predicted"/>
<dbReference type="AlphaFoldDB" id="A0A9J6GSL6"/>
<dbReference type="EMBL" id="JABSTR010000008">
    <property type="protein sequence ID" value="KAH9378434.1"/>
    <property type="molecule type" value="Genomic_DNA"/>
</dbReference>
<feature type="domain" description="FP protein C-terminal" evidence="1">
    <location>
        <begin position="71"/>
        <end position="113"/>
    </location>
</feature>
<evidence type="ECO:0000313" key="3">
    <source>
        <dbReference type="Proteomes" id="UP000821853"/>
    </source>
</evidence>
<dbReference type="VEuPathDB" id="VectorBase:HLOH_045560"/>
<name>A0A9J6GSL6_HAELO</name>
<dbReference type="InterPro" id="IPR057251">
    <property type="entry name" value="FP_C"/>
</dbReference>
<comment type="caution">
    <text evidence="2">The sequence shown here is derived from an EMBL/GenBank/DDBJ whole genome shotgun (WGS) entry which is preliminary data.</text>
</comment>
<reference evidence="2 3" key="1">
    <citation type="journal article" date="2020" name="Cell">
        <title>Large-Scale Comparative Analyses of Tick Genomes Elucidate Their Genetic Diversity and Vector Capacities.</title>
        <authorList>
            <consortium name="Tick Genome and Microbiome Consortium (TIGMIC)"/>
            <person name="Jia N."/>
            <person name="Wang J."/>
            <person name="Shi W."/>
            <person name="Du L."/>
            <person name="Sun Y."/>
            <person name="Zhan W."/>
            <person name="Jiang J.F."/>
            <person name="Wang Q."/>
            <person name="Zhang B."/>
            <person name="Ji P."/>
            <person name="Bell-Sakyi L."/>
            <person name="Cui X.M."/>
            <person name="Yuan T.T."/>
            <person name="Jiang B.G."/>
            <person name="Yang W.F."/>
            <person name="Lam T.T."/>
            <person name="Chang Q.C."/>
            <person name="Ding S.J."/>
            <person name="Wang X.J."/>
            <person name="Zhu J.G."/>
            <person name="Ruan X.D."/>
            <person name="Zhao L."/>
            <person name="Wei J.T."/>
            <person name="Ye R.Z."/>
            <person name="Que T.C."/>
            <person name="Du C.H."/>
            <person name="Zhou Y.H."/>
            <person name="Cheng J.X."/>
            <person name="Dai P.F."/>
            <person name="Guo W.B."/>
            <person name="Han X.H."/>
            <person name="Huang E.J."/>
            <person name="Li L.F."/>
            <person name="Wei W."/>
            <person name="Gao Y.C."/>
            <person name="Liu J.Z."/>
            <person name="Shao H.Z."/>
            <person name="Wang X."/>
            <person name="Wang C.C."/>
            <person name="Yang T.C."/>
            <person name="Huo Q.B."/>
            <person name="Li W."/>
            <person name="Chen H.Y."/>
            <person name="Chen S.E."/>
            <person name="Zhou L.G."/>
            <person name="Ni X.B."/>
            <person name="Tian J.H."/>
            <person name="Sheng Y."/>
            <person name="Liu T."/>
            <person name="Pan Y.S."/>
            <person name="Xia L.Y."/>
            <person name="Li J."/>
            <person name="Zhao F."/>
            <person name="Cao W.C."/>
        </authorList>
    </citation>
    <scope>NUCLEOTIDE SEQUENCE [LARGE SCALE GENOMIC DNA]</scope>
    <source>
        <strain evidence="2">HaeL-2018</strain>
    </source>
</reference>
<protein>
    <recommendedName>
        <fullName evidence="1">FP protein C-terminal domain-containing protein</fullName>
    </recommendedName>
</protein>
<organism evidence="2 3">
    <name type="scientific">Haemaphysalis longicornis</name>
    <name type="common">Bush tick</name>
    <dbReference type="NCBI Taxonomy" id="44386"/>
    <lineage>
        <taxon>Eukaryota</taxon>
        <taxon>Metazoa</taxon>
        <taxon>Ecdysozoa</taxon>
        <taxon>Arthropoda</taxon>
        <taxon>Chelicerata</taxon>
        <taxon>Arachnida</taxon>
        <taxon>Acari</taxon>
        <taxon>Parasitiformes</taxon>
        <taxon>Ixodida</taxon>
        <taxon>Ixodoidea</taxon>
        <taxon>Ixodidae</taxon>
        <taxon>Haemaphysalinae</taxon>
        <taxon>Haemaphysalis</taxon>
    </lineage>
</organism>
<dbReference type="OrthoDB" id="8062159at2759"/>
<accession>A0A9J6GSL6</accession>
<dbReference type="Proteomes" id="UP000821853">
    <property type="component" value="Unassembled WGS sequence"/>
</dbReference>
<evidence type="ECO:0000259" key="1">
    <source>
        <dbReference type="Pfam" id="PF25298"/>
    </source>
</evidence>
<keyword evidence="3" id="KW-1185">Reference proteome</keyword>
<evidence type="ECO:0000313" key="2">
    <source>
        <dbReference type="EMBL" id="KAH9378434.1"/>
    </source>
</evidence>
<dbReference type="Pfam" id="PF25298">
    <property type="entry name" value="Baculo_FP_2nd"/>
    <property type="match status" value="1"/>
</dbReference>
<gene>
    <name evidence="2" type="ORF">HPB48_013936</name>
</gene>
<sequence length="113" mass="13152">MNVVKKVASKLKLAPLREQTTSALHKLPTKGDKPSAVIVRFVHLSTHEQWLTKRKLLPTLEPDVFITENMTTQNKILLKKTKEWALENDYRFAWHQNGKVRVKKREGDKPQII</sequence>